<evidence type="ECO:0000313" key="2">
    <source>
        <dbReference type="EMBL" id="AQQ72515.1"/>
    </source>
</evidence>
<gene>
    <name evidence="2" type="ORF">SMSP2_02901</name>
</gene>
<protein>
    <submittedName>
        <fullName evidence="2">Uncharacterized protein</fullName>
    </submittedName>
</protein>
<organism evidence="2 3">
    <name type="scientific">Limihaloglobus sulfuriphilus</name>
    <dbReference type="NCBI Taxonomy" id="1851148"/>
    <lineage>
        <taxon>Bacteria</taxon>
        <taxon>Pseudomonadati</taxon>
        <taxon>Planctomycetota</taxon>
        <taxon>Phycisphaerae</taxon>
        <taxon>Sedimentisphaerales</taxon>
        <taxon>Sedimentisphaeraceae</taxon>
        <taxon>Limihaloglobus</taxon>
    </lineage>
</organism>
<proteinExistence type="predicted"/>
<keyword evidence="3" id="KW-1185">Reference proteome</keyword>
<dbReference type="EMBL" id="CP019646">
    <property type="protein sequence ID" value="AQQ72515.1"/>
    <property type="molecule type" value="Genomic_DNA"/>
</dbReference>
<keyword evidence="1" id="KW-0472">Membrane</keyword>
<accession>A0A1Q2MIH7</accession>
<dbReference type="AlphaFoldDB" id="A0A1Q2MIH7"/>
<feature type="transmembrane region" description="Helical" evidence="1">
    <location>
        <begin position="6"/>
        <end position="26"/>
    </location>
</feature>
<dbReference type="KEGG" id="pbas:SMSP2_02901"/>
<dbReference type="Proteomes" id="UP000188181">
    <property type="component" value="Chromosome"/>
</dbReference>
<evidence type="ECO:0000313" key="3">
    <source>
        <dbReference type="Proteomes" id="UP000188181"/>
    </source>
</evidence>
<sequence length="51" mass="5683">MNIDIIIGIILTVCSLAAITALTIWARASIEKRGHEGYKTAREIINEKSRQ</sequence>
<evidence type="ECO:0000256" key="1">
    <source>
        <dbReference type="SAM" id="Phobius"/>
    </source>
</evidence>
<name>A0A1Q2MIH7_9BACT</name>
<reference evidence="3" key="1">
    <citation type="submission" date="2017-02" db="EMBL/GenBank/DDBJ databases">
        <title>Comparative genomics and description of representatives of a novel lineage of planctomycetes thriving in anoxic sediments.</title>
        <authorList>
            <person name="Spring S."/>
            <person name="Bunk B."/>
            <person name="Sproer C."/>
        </authorList>
    </citation>
    <scope>NUCLEOTIDE SEQUENCE [LARGE SCALE GENOMIC DNA]</scope>
    <source>
        <strain evidence="3">SM-Chi-D1</strain>
    </source>
</reference>
<keyword evidence="1" id="KW-1133">Transmembrane helix</keyword>
<dbReference type="STRING" id="1851148.SMSP2_02901"/>
<dbReference type="RefSeq" id="WP_186804761.1">
    <property type="nucleotide sequence ID" value="NZ_CP019646.1"/>
</dbReference>
<keyword evidence="1" id="KW-0812">Transmembrane</keyword>